<feature type="compositionally biased region" description="Basic and acidic residues" evidence="1">
    <location>
        <begin position="76"/>
        <end position="85"/>
    </location>
</feature>
<name>A0A9P0EHE6_9HYPO</name>
<sequence length="509" mass="57300">METTPMTPVSERHHETPENNKGKTPTALRDWLFTPAPRSISRNKNVLGSDTEEPMHLMNAEMPSKQNGVQAGAEPPIRHFDEESGRFSNPDSCVSVVDSCDLQALSTIGTNPEADLQASIESNDPGGIKKSREDLPLGYMKDWLLNARKAPPNDPLLALSADEHSHDCDLDTKTGKLLPPVEYPRTMRSTETDPDENVAWREVMVSSSTHIQRAIEGLTSVREEAAQTKPEETASPFPEDQGPPFAECIIRPAKPSDFPKIAAIINLEVSATRCPQIFEGREIVADDIFPIFRHCQNTLRPFVVAVPAKDEFLDTSKWPSGSGRVYEQFKKFKESQPVEENDLVCGFAFIGEPQIGFLNRPCQGARHSGLIRMVVHPDHRRQLIGSALLERMLTLIDLAHHQTVEYHWEGDDSSSIYERSAARNTRQYSQVYIELFTSRKGDDSYEWKSKLLDAYSFKCIARFNDMAKTDRAEDNQWLDLTVWEHKIKKGSKLPHVKASEYFAPNLVSS</sequence>
<protein>
    <recommendedName>
        <fullName evidence="2">N-acetyltransferase domain-containing protein</fullName>
    </recommendedName>
</protein>
<dbReference type="GO" id="GO:0016747">
    <property type="term" value="F:acyltransferase activity, transferring groups other than amino-acyl groups"/>
    <property type="evidence" value="ECO:0007669"/>
    <property type="project" value="InterPro"/>
</dbReference>
<evidence type="ECO:0000256" key="1">
    <source>
        <dbReference type="SAM" id="MobiDB-lite"/>
    </source>
</evidence>
<feature type="region of interest" description="Disordered" evidence="1">
    <location>
        <begin position="1"/>
        <end position="54"/>
    </location>
</feature>
<feature type="compositionally biased region" description="Basic and acidic residues" evidence="1">
    <location>
        <begin position="10"/>
        <end position="21"/>
    </location>
</feature>
<dbReference type="Proteomes" id="UP000775872">
    <property type="component" value="Unassembled WGS sequence"/>
</dbReference>
<dbReference type="PROSITE" id="PS51186">
    <property type="entry name" value="GNAT"/>
    <property type="match status" value="1"/>
</dbReference>
<dbReference type="OrthoDB" id="2129362at2759"/>
<evidence type="ECO:0000313" key="4">
    <source>
        <dbReference type="Proteomes" id="UP000775872"/>
    </source>
</evidence>
<proteinExistence type="predicted"/>
<evidence type="ECO:0000259" key="2">
    <source>
        <dbReference type="PROSITE" id="PS51186"/>
    </source>
</evidence>
<dbReference type="AlphaFoldDB" id="A0A9P0EHE6"/>
<reference evidence="3 4" key="2">
    <citation type="submission" date="2021-10" db="EMBL/GenBank/DDBJ databases">
        <authorList>
            <person name="Piombo E."/>
        </authorList>
    </citation>
    <scope>NUCLEOTIDE SEQUENCE [LARGE SCALE GENOMIC DNA]</scope>
</reference>
<accession>A0A9P0EHE6</accession>
<dbReference type="SUPFAM" id="SSF55729">
    <property type="entry name" value="Acyl-CoA N-acyltransferases (Nat)"/>
    <property type="match status" value="1"/>
</dbReference>
<reference evidence="4" key="1">
    <citation type="submission" date="2019-06" db="EMBL/GenBank/DDBJ databases">
        <authorList>
            <person name="Broberg M."/>
        </authorList>
    </citation>
    <scope>NUCLEOTIDE SEQUENCE [LARGE SCALE GENOMIC DNA]</scope>
</reference>
<dbReference type="Gene3D" id="3.40.630.30">
    <property type="match status" value="1"/>
</dbReference>
<keyword evidence="4" id="KW-1185">Reference proteome</keyword>
<evidence type="ECO:0000313" key="3">
    <source>
        <dbReference type="EMBL" id="CAH0048999.1"/>
    </source>
</evidence>
<comment type="caution">
    <text evidence="3">The sequence shown here is derived from an EMBL/GenBank/DDBJ whole genome shotgun (WGS) entry which is preliminary data.</text>
</comment>
<organism evidence="3 4">
    <name type="scientific">Clonostachys solani</name>
    <dbReference type="NCBI Taxonomy" id="160281"/>
    <lineage>
        <taxon>Eukaryota</taxon>
        <taxon>Fungi</taxon>
        <taxon>Dikarya</taxon>
        <taxon>Ascomycota</taxon>
        <taxon>Pezizomycotina</taxon>
        <taxon>Sordariomycetes</taxon>
        <taxon>Hypocreomycetidae</taxon>
        <taxon>Hypocreales</taxon>
        <taxon>Bionectriaceae</taxon>
        <taxon>Clonostachys</taxon>
    </lineage>
</organism>
<dbReference type="InterPro" id="IPR000182">
    <property type="entry name" value="GNAT_dom"/>
</dbReference>
<dbReference type="EMBL" id="CABFOC020000035">
    <property type="protein sequence ID" value="CAH0048999.1"/>
    <property type="molecule type" value="Genomic_DNA"/>
</dbReference>
<feature type="domain" description="N-acetyltransferase" evidence="2">
    <location>
        <begin position="278"/>
        <end position="453"/>
    </location>
</feature>
<dbReference type="InterPro" id="IPR016181">
    <property type="entry name" value="Acyl_CoA_acyltransferase"/>
</dbReference>
<feature type="region of interest" description="Disordered" evidence="1">
    <location>
        <begin position="66"/>
        <end position="86"/>
    </location>
</feature>
<dbReference type="CDD" id="cd04301">
    <property type="entry name" value="NAT_SF"/>
    <property type="match status" value="1"/>
</dbReference>
<gene>
    <name evidence="3" type="ORF">CSOL1703_00000949</name>
</gene>